<dbReference type="EMBL" id="OU895879">
    <property type="protein sequence ID" value="CAG9806491.1"/>
    <property type="molecule type" value="Genomic_DNA"/>
</dbReference>
<evidence type="ECO:0000313" key="3">
    <source>
        <dbReference type="Proteomes" id="UP001153620"/>
    </source>
</evidence>
<keyword evidence="3" id="KW-1185">Reference proteome</keyword>
<gene>
    <name evidence="2" type="ORF">CHIRRI_LOCUS9347</name>
</gene>
<feature type="chain" id="PRO_5040268567" evidence="1">
    <location>
        <begin position="23"/>
        <end position="283"/>
    </location>
</feature>
<protein>
    <submittedName>
        <fullName evidence="2">Uncharacterized protein</fullName>
    </submittedName>
</protein>
<proteinExistence type="predicted"/>
<keyword evidence="1" id="KW-0732">Signal</keyword>
<name>A0A9N9WWD1_9DIPT</name>
<reference evidence="2" key="1">
    <citation type="submission" date="2022-01" db="EMBL/GenBank/DDBJ databases">
        <authorList>
            <person name="King R."/>
        </authorList>
    </citation>
    <scope>NUCLEOTIDE SEQUENCE</scope>
</reference>
<evidence type="ECO:0000256" key="1">
    <source>
        <dbReference type="SAM" id="SignalP"/>
    </source>
</evidence>
<dbReference type="OrthoDB" id="7790175at2759"/>
<organism evidence="2 3">
    <name type="scientific">Chironomus riparius</name>
    <dbReference type="NCBI Taxonomy" id="315576"/>
    <lineage>
        <taxon>Eukaryota</taxon>
        <taxon>Metazoa</taxon>
        <taxon>Ecdysozoa</taxon>
        <taxon>Arthropoda</taxon>
        <taxon>Hexapoda</taxon>
        <taxon>Insecta</taxon>
        <taxon>Pterygota</taxon>
        <taxon>Neoptera</taxon>
        <taxon>Endopterygota</taxon>
        <taxon>Diptera</taxon>
        <taxon>Nematocera</taxon>
        <taxon>Chironomoidea</taxon>
        <taxon>Chironomidae</taxon>
        <taxon>Chironominae</taxon>
        <taxon>Chironomus</taxon>
    </lineage>
</organism>
<feature type="signal peptide" evidence="1">
    <location>
        <begin position="1"/>
        <end position="22"/>
    </location>
</feature>
<evidence type="ECO:0000313" key="2">
    <source>
        <dbReference type="EMBL" id="CAG9806491.1"/>
    </source>
</evidence>
<dbReference type="AlphaFoldDB" id="A0A9N9WWD1"/>
<accession>A0A9N9WWD1</accession>
<dbReference type="Proteomes" id="UP001153620">
    <property type="component" value="Chromosome 3"/>
</dbReference>
<sequence length="283" mass="32922">MKGLTLFLYSAALLLALGFADAEPLTHECLKYYLKGKGVYLSTLDYVDGYVGSVSDCESAVRTRISSLNEDLRDKLKSDRKSRPHAECVMKDIEEEDDYERYENVILQEVAVEMISSWRFWKYFDKKSTLEGLRAKADDMVKKSLLKCKGHREFGDLFTNINEQNILFDRSGEQEFCIRKILVNRTLLNPSFYNFRENPKNVRTDIDCEEVFKQIKASFYENLKEEKELNDCFIEAYIKNGYAENILKAEVLSKLTLTRSDKSKEKQNFINNMVDISIDTKNC</sequence>
<reference evidence="2" key="2">
    <citation type="submission" date="2022-10" db="EMBL/GenBank/DDBJ databases">
        <authorList>
            <consortium name="ENA_rothamsted_submissions"/>
            <consortium name="culmorum"/>
            <person name="King R."/>
        </authorList>
    </citation>
    <scope>NUCLEOTIDE SEQUENCE</scope>
</reference>